<evidence type="ECO:0000313" key="3">
    <source>
        <dbReference type="Proteomes" id="UP000308365"/>
    </source>
</evidence>
<proteinExistence type="predicted"/>
<comment type="caution">
    <text evidence="2">The sequence shown here is derived from an EMBL/GenBank/DDBJ whole genome shotgun (WGS) entry which is preliminary data.</text>
</comment>
<evidence type="ECO:0000313" key="2">
    <source>
        <dbReference type="EMBL" id="TKC35368.1"/>
    </source>
</evidence>
<dbReference type="InterPro" id="IPR048465">
    <property type="entry name" value="Maestro-like_HEAT"/>
</dbReference>
<dbReference type="PANTHER" id="PTHR23120">
    <property type="entry name" value="MAESTRO-RELATED HEAT DOMAIN-CONTAINING"/>
    <property type="match status" value="1"/>
</dbReference>
<accession>A0A4U1EGY0</accession>
<name>A0A4U1EGY0_MONMO</name>
<evidence type="ECO:0000259" key="1">
    <source>
        <dbReference type="Pfam" id="PF21047"/>
    </source>
</evidence>
<dbReference type="PANTHER" id="PTHR23120:SF42">
    <property type="entry name" value="MAESTRO HEAT-LIKE REPEAT FAMILY MEMBER 3"/>
    <property type="match status" value="1"/>
</dbReference>
<feature type="non-terminal residue" evidence="2">
    <location>
        <position position="102"/>
    </location>
</feature>
<organism evidence="2 3">
    <name type="scientific">Monodon monoceros</name>
    <name type="common">Narwhal</name>
    <name type="synonym">Ceratodon monodon</name>
    <dbReference type="NCBI Taxonomy" id="40151"/>
    <lineage>
        <taxon>Eukaryota</taxon>
        <taxon>Metazoa</taxon>
        <taxon>Chordata</taxon>
        <taxon>Craniata</taxon>
        <taxon>Vertebrata</taxon>
        <taxon>Euteleostomi</taxon>
        <taxon>Mammalia</taxon>
        <taxon>Eutheria</taxon>
        <taxon>Laurasiatheria</taxon>
        <taxon>Artiodactyla</taxon>
        <taxon>Whippomorpha</taxon>
        <taxon>Cetacea</taxon>
        <taxon>Odontoceti</taxon>
        <taxon>Monodontidae</taxon>
        <taxon>Monodon</taxon>
    </lineage>
</organism>
<dbReference type="AlphaFoldDB" id="A0A4U1EGY0"/>
<dbReference type="EMBL" id="RWIC01001552">
    <property type="protein sequence ID" value="TKC35368.1"/>
    <property type="molecule type" value="Genomic_DNA"/>
</dbReference>
<protein>
    <recommendedName>
        <fullName evidence="1">Maestro-like HEAT-repeats domain-containing protein</fullName>
    </recommendedName>
</protein>
<feature type="non-terminal residue" evidence="2">
    <location>
        <position position="1"/>
    </location>
</feature>
<reference evidence="3" key="1">
    <citation type="journal article" date="2019" name="IScience">
        <title>Narwhal Genome Reveals Long-Term Low Genetic Diversity despite Current Large Abundance Size.</title>
        <authorList>
            <person name="Westbury M.V."/>
            <person name="Petersen B."/>
            <person name="Garde E."/>
            <person name="Heide-Jorgensen M.P."/>
            <person name="Lorenzen E.D."/>
        </authorList>
    </citation>
    <scope>NUCLEOTIDE SEQUENCE [LARGE SCALE GENOMIC DNA]</scope>
</reference>
<dbReference type="GO" id="GO:0005737">
    <property type="term" value="C:cytoplasm"/>
    <property type="evidence" value="ECO:0007669"/>
    <property type="project" value="TreeGrafter"/>
</dbReference>
<dbReference type="Proteomes" id="UP000308365">
    <property type="component" value="Unassembled WGS sequence"/>
</dbReference>
<feature type="domain" description="Maestro-like HEAT-repeats" evidence="1">
    <location>
        <begin position="13"/>
        <end position="75"/>
    </location>
</feature>
<sequence>IILPCLVRSEKVHEQSRALGAISRLLRLTCNFPELSFSMSGQLMGTLGLFCMNPNQEISMGALEALHYLFKISCFMETEDILKDLQKHFRAEWFANIQDLTM</sequence>
<dbReference type="InterPro" id="IPR045206">
    <property type="entry name" value="Maestro_heat-like_prot"/>
</dbReference>
<gene>
    <name evidence="2" type="ORF">EI555_003824</name>
</gene>
<dbReference type="Pfam" id="PF21047">
    <property type="entry name" value="HEAT_Maestro"/>
    <property type="match status" value="1"/>
</dbReference>